<dbReference type="GO" id="GO:0140098">
    <property type="term" value="F:catalytic activity, acting on RNA"/>
    <property type="evidence" value="ECO:0007669"/>
    <property type="project" value="UniProtKB-ARBA"/>
</dbReference>
<dbReference type="PANTHER" id="PTHR21600:SF84">
    <property type="entry name" value="PSEUDOURIDINE SYNTHASE RSUA_RLUA-LIKE DOMAIN-CONTAINING PROTEIN"/>
    <property type="match status" value="1"/>
</dbReference>
<evidence type="ECO:0000313" key="5">
    <source>
        <dbReference type="EMBL" id="MBB4944644.1"/>
    </source>
</evidence>
<dbReference type="GO" id="GO:0000455">
    <property type="term" value="P:enzyme-directed rRNA pseudouridine synthesis"/>
    <property type="evidence" value="ECO:0007669"/>
    <property type="project" value="TreeGrafter"/>
</dbReference>
<evidence type="ECO:0000259" key="4">
    <source>
        <dbReference type="Pfam" id="PF00849"/>
    </source>
</evidence>
<dbReference type="EMBL" id="JACHJR010000001">
    <property type="protein sequence ID" value="MBB4944644.1"/>
    <property type="molecule type" value="Genomic_DNA"/>
</dbReference>
<comment type="caution">
    <text evidence="5">The sequence shown here is derived from an EMBL/GenBank/DDBJ whole genome shotgun (WGS) entry which is preliminary data.</text>
</comment>
<proteinExistence type="predicted"/>
<evidence type="ECO:0000313" key="6">
    <source>
        <dbReference type="Proteomes" id="UP000573327"/>
    </source>
</evidence>
<gene>
    <name evidence="5" type="ORF">F4556_000179</name>
</gene>
<dbReference type="Proteomes" id="UP000573327">
    <property type="component" value="Unassembled WGS sequence"/>
</dbReference>
<dbReference type="SUPFAM" id="SSF55120">
    <property type="entry name" value="Pseudouridine synthase"/>
    <property type="match status" value="1"/>
</dbReference>
<organism evidence="5 6">
    <name type="scientific">Kitasatospora gansuensis</name>
    <dbReference type="NCBI Taxonomy" id="258050"/>
    <lineage>
        <taxon>Bacteria</taxon>
        <taxon>Bacillati</taxon>
        <taxon>Actinomycetota</taxon>
        <taxon>Actinomycetes</taxon>
        <taxon>Kitasatosporales</taxon>
        <taxon>Streptomycetaceae</taxon>
        <taxon>Kitasatospora</taxon>
    </lineage>
</organism>
<feature type="domain" description="Pseudouridine synthase RsuA/RluA-like" evidence="4">
    <location>
        <begin position="102"/>
        <end position="248"/>
    </location>
</feature>
<evidence type="ECO:0000256" key="2">
    <source>
        <dbReference type="ARBA" id="ARBA00031870"/>
    </source>
</evidence>
<dbReference type="PANTHER" id="PTHR21600">
    <property type="entry name" value="MITOCHONDRIAL RNA PSEUDOURIDINE SYNTHASE"/>
    <property type="match status" value="1"/>
</dbReference>
<comment type="catalytic activity">
    <reaction evidence="1">
        <text>a uridine in RNA = a pseudouridine in RNA</text>
        <dbReference type="Rhea" id="RHEA:48348"/>
        <dbReference type="Rhea" id="RHEA-COMP:12068"/>
        <dbReference type="Rhea" id="RHEA-COMP:12069"/>
        <dbReference type="ChEBI" id="CHEBI:65314"/>
        <dbReference type="ChEBI" id="CHEBI:65315"/>
    </reaction>
</comment>
<dbReference type="GO" id="GO:0003723">
    <property type="term" value="F:RNA binding"/>
    <property type="evidence" value="ECO:0007669"/>
    <property type="project" value="InterPro"/>
</dbReference>
<dbReference type="RefSeq" id="WP_184910734.1">
    <property type="nucleotide sequence ID" value="NZ_JACHJR010000001.1"/>
</dbReference>
<name>A0A7W7S677_9ACTN</name>
<evidence type="ECO:0000256" key="3">
    <source>
        <dbReference type="ARBA" id="ARBA00033164"/>
    </source>
</evidence>
<keyword evidence="6" id="KW-1185">Reference proteome</keyword>
<dbReference type="InterPro" id="IPR006145">
    <property type="entry name" value="PsdUridine_synth_RsuA/RluA"/>
</dbReference>
<dbReference type="Gene3D" id="3.30.2350.10">
    <property type="entry name" value="Pseudouridine synthase"/>
    <property type="match status" value="1"/>
</dbReference>
<keyword evidence="5" id="KW-0413">Isomerase</keyword>
<dbReference type="Pfam" id="PF00849">
    <property type="entry name" value="PseudoU_synth_2"/>
    <property type="match status" value="1"/>
</dbReference>
<dbReference type="AlphaFoldDB" id="A0A7W7S677"/>
<dbReference type="InterPro" id="IPR050188">
    <property type="entry name" value="RluA_PseudoU_synthase"/>
</dbReference>
<sequence>MRRRSAVPPAPLPQRRGVDPVRRRLPFEGEWATARDYLVDRLPVPPELVDAMFAEGAVHGSAGPLPPDAPFEPDAYLWYHRELEPEVPVPFPVTVLYRDERIVVADKPHFLAVTPRGRHVVETALSRLRDELALPELSPAHRLDRLTAGLTLFVARPEYRGAYQSLFAERRVRKEYRAVAAFDPELTLPRTVTSHLVKERGELTAREVPGEPNSRSVVELLTHRDGLAGYRLLPETGKTHQLRVHLSALGIPILHDPLYPEVLPEAAPDDFRHPLQLLAHTLEFTDPVTGAPLRFESARRLSAWPAGD</sequence>
<reference evidence="5 6" key="1">
    <citation type="submission" date="2020-08" db="EMBL/GenBank/DDBJ databases">
        <title>Sequencing the genomes of 1000 actinobacteria strains.</title>
        <authorList>
            <person name="Klenk H.-P."/>
        </authorList>
    </citation>
    <scope>NUCLEOTIDE SEQUENCE [LARGE SCALE GENOMIC DNA]</scope>
    <source>
        <strain evidence="5 6">DSM 44786</strain>
    </source>
</reference>
<accession>A0A7W7S677</accession>
<evidence type="ECO:0000256" key="1">
    <source>
        <dbReference type="ARBA" id="ARBA00000073"/>
    </source>
</evidence>
<dbReference type="GO" id="GO:0009982">
    <property type="term" value="F:pseudouridine synthase activity"/>
    <property type="evidence" value="ECO:0007669"/>
    <property type="project" value="InterPro"/>
</dbReference>
<dbReference type="InterPro" id="IPR020103">
    <property type="entry name" value="PsdUridine_synth_cat_dom_sf"/>
</dbReference>
<protein>
    <recommendedName>
        <fullName evidence="2">RNA pseudouridylate synthase</fullName>
    </recommendedName>
    <alternativeName>
        <fullName evidence="3">RNA-uridine isomerase</fullName>
    </alternativeName>
</protein>